<dbReference type="EMBL" id="LZPO01118558">
    <property type="protein sequence ID" value="OBS56932.1"/>
    <property type="molecule type" value="Genomic_DNA"/>
</dbReference>
<name>A0A1A6FUY4_NEOLE</name>
<proteinExistence type="predicted"/>
<organism evidence="2 3">
    <name type="scientific">Neotoma lepida</name>
    <name type="common">Desert woodrat</name>
    <dbReference type="NCBI Taxonomy" id="56216"/>
    <lineage>
        <taxon>Eukaryota</taxon>
        <taxon>Metazoa</taxon>
        <taxon>Chordata</taxon>
        <taxon>Craniata</taxon>
        <taxon>Vertebrata</taxon>
        <taxon>Euteleostomi</taxon>
        <taxon>Mammalia</taxon>
        <taxon>Eutheria</taxon>
        <taxon>Euarchontoglires</taxon>
        <taxon>Glires</taxon>
        <taxon>Rodentia</taxon>
        <taxon>Myomorpha</taxon>
        <taxon>Muroidea</taxon>
        <taxon>Cricetidae</taxon>
        <taxon>Neotominae</taxon>
        <taxon>Neotoma</taxon>
    </lineage>
</organism>
<accession>A0A1A6FUY4</accession>
<evidence type="ECO:0000313" key="2">
    <source>
        <dbReference type="EMBL" id="OBS56932.1"/>
    </source>
</evidence>
<keyword evidence="3" id="KW-1185">Reference proteome</keyword>
<feature type="non-terminal residue" evidence="2">
    <location>
        <position position="1"/>
    </location>
</feature>
<feature type="region of interest" description="Disordered" evidence="1">
    <location>
        <begin position="60"/>
        <end position="86"/>
    </location>
</feature>
<dbReference type="AlphaFoldDB" id="A0A1A6FUY4"/>
<evidence type="ECO:0000313" key="3">
    <source>
        <dbReference type="Proteomes" id="UP000092124"/>
    </source>
</evidence>
<dbReference type="Proteomes" id="UP000092124">
    <property type="component" value="Unassembled WGS sequence"/>
</dbReference>
<protein>
    <submittedName>
        <fullName evidence="2">Uncharacterized protein</fullName>
    </submittedName>
</protein>
<evidence type="ECO:0000256" key="1">
    <source>
        <dbReference type="SAM" id="MobiDB-lite"/>
    </source>
</evidence>
<reference evidence="2 3" key="1">
    <citation type="submission" date="2016-06" db="EMBL/GenBank/DDBJ databases">
        <title>The Draft Genome Sequence and Annotation of the Desert Woodrat Neotoma lepida.</title>
        <authorList>
            <person name="Campbell M."/>
            <person name="Oakeson K.F."/>
            <person name="Yandell M."/>
            <person name="Halpert J.R."/>
            <person name="Dearing D."/>
        </authorList>
    </citation>
    <scope>NUCLEOTIDE SEQUENCE [LARGE SCALE GENOMIC DNA]</scope>
    <source>
        <strain evidence="2">417</strain>
        <tissue evidence="2">Liver</tissue>
    </source>
</reference>
<comment type="caution">
    <text evidence="2">The sequence shown here is derived from an EMBL/GenBank/DDBJ whole genome shotgun (WGS) entry which is preliminary data.</text>
</comment>
<gene>
    <name evidence="2" type="ORF">A6R68_11942</name>
</gene>
<sequence>KTETNRILKIPTHHLQVVKAVNNWGEKGAAFGPESCGEPQRCSFPESSPKLRLQCELARKAAARPPEKPRQKRKALRVVGGDCRET</sequence>